<dbReference type="PANTHER" id="PTHR42987:SF8">
    <property type="entry name" value="PROTEINASE"/>
    <property type="match status" value="1"/>
</dbReference>
<evidence type="ECO:0000259" key="6">
    <source>
        <dbReference type="Pfam" id="PF01343"/>
    </source>
</evidence>
<dbReference type="RefSeq" id="WP_102950631.1">
    <property type="nucleotide sequence ID" value="NZ_CP024847.1"/>
</dbReference>
<keyword evidence="4" id="KW-0720">Serine protease</keyword>
<evidence type="ECO:0000313" key="7">
    <source>
        <dbReference type="EMBL" id="AUR51331.1"/>
    </source>
</evidence>
<keyword evidence="5" id="KW-1133">Transmembrane helix</keyword>
<dbReference type="Pfam" id="PF01343">
    <property type="entry name" value="Peptidase_S49"/>
    <property type="match status" value="1"/>
</dbReference>
<protein>
    <submittedName>
        <fullName evidence="7">S49 family peptidase</fullName>
    </submittedName>
</protein>
<dbReference type="InterPro" id="IPR002142">
    <property type="entry name" value="Peptidase_S49"/>
</dbReference>
<dbReference type="KEGG" id="nba:CUN60_03125"/>
<dbReference type="SUPFAM" id="SSF52096">
    <property type="entry name" value="ClpP/crotonase"/>
    <property type="match status" value="1"/>
</dbReference>
<dbReference type="OrthoDB" id="9764363at2"/>
<keyword evidence="3" id="KW-0378">Hydrolase</keyword>
<keyword evidence="8" id="KW-1185">Reference proteome</keyword>
<dbReference type="GO" id="GO:0006508">
    <property type="term" value="P:proteolysis"/>
    <property type="evidence" value="ECO:0007669"/>
    <property type="project" value="UniProtKB-KW"/>
</dbReference>
<comment type="similarity">
    <text evidence="1">Belongs to the peptidase S49 family.</text>
</comment>
<dbReference type="EMBL" id="CP024847">
    <property type="protein sequence ID" value="AUR51331.1"/>
    <property type="molecule type" value="Genomic_DNA"/>
</dbReference>
<name>A0A2I7N4H9_9NEIS</name>
<dbReference type="Gene3D" id="6.20.330.10">
    <property type="match status" value="1"/>
</dbReference>
<dbReference type="PANTHER" id="PTHR42987">
    <property type="entry name" value="PEPTIDASE S49"/>
    <property type="match status" value="1"/>
</dbReference>
<feature type="transmembrane region" description="Helical" evidence="5">
    <location>
        <begin position="27"/>
        <end position="44"/>
    </location>
</feature>
<accession>A0A2I7N4H9</accession>
<dbReference type="AlphaFoldDB" id="A0A2I7N4H9"/>
<dbReference type="CDD" id="cd07023">
    <property type="entry name" value="S49_Sppa_N_C"/>
    <property type="match status" value="1"/>
</dbReference>
<evidence type="ECO:0000256" key="1">
    <source>
        <dbReference type="ARBA" id="ARBA00008683"/>
    </source>
</evidence>
<evidence type="ECO:0000256" key="3">
    <source>
        <dbReference type="ARBA" id="ARBA00022801"/>
    </source>
</evidence>
<dbReference type="InterPro" id="IPR029045">
    <property type="entry name" value="ClpP/crotonase-like_dom_sf"/>
</dbReference>
<dbReference type="Gene3D" id="3.90.226.10">
    <property type="entry name" value="2-enoyl-CoA Hydratase, Chain A, domain 1"/>
    <property type="match status" value="1"/>
</dbReference>
<proteinExistence type="inferred from homology"/>
<sequence>MTWEQDTIQKVLLETIKEQRRARRWRIFFRLLVICLIGGGIYMASGGEDVAKKDGPQVAVVDFKGVIGSDSKNYDTVIKGINAALEDKKTVAVLIRANSPGGSPVYSDMVNNEISRLRKKYPQKPIEFVVEEVCASGCYYAAAAADKIYAAPASIVGSIGVIYTGFGATEAIKKLGIDSRLMISGKNKAMGYPFVPESKEQMAMQQQMLDEIHEQFIVAVKNGRGNKLKNDPDLFSGRYWIGADAMKLGLIDGYGTVASIARDQFKSDNIVDFTPDNDPLDKISKKFGVEIVDSAKQAILGSGMNGSIN</sequence>
<keyword evidence="5" id="KW-0472">Membrane</keyword>
<feature type="domain" description="Peptidase S49" evidence="6">
    <location>
        <begin position="122"/>
        <end position="261"/>
    </location>
</feature>
<evidence type="ECO:0000313" key="8">
    <source>
        <dbReference type="Proteomes" id="UP000236655"/>
    </source>
</evidence>
<dbReference type="Proteomes" id="UP000236655">
    <property type="component" value="Chromosome"/>
</dbReference>
<evidence type="ECO:0000256" key="2">
    <source>
        <dbReference type="ARBA" id="ARBA00022670"/>
    </source>
</evidence>
<dbReference type="GO" id="GO:0008236">
    <property type="term" value="F:serine-type peptidase activity"/>
    <property type="evidence" value="ECO:0007669"/>
    <property type="project" value="UniProtKB-KW"/>
</dbReference>
<evidence type="ECO:0000256" key="5">
    <source>
        <dbReference type="SAM" id="Phobius"/>
    </source>
</evidence>
<reference evidence="8" key="1">
    <citation type="submission" date="2017-11" db="EMBL/GenBank/DDBJ databases">
        <authorList>
            <person name="Chan K.G."/>
            <person name="Lee L.S."/>
        </authorList>
    </citation>
    <scope>NUCLEOTIDE SEQUENCE [LARGE SCALE GENOMIC DNA]</scope>
    <source>
        <strain evidence="8">DSM 100970</strain>
    </source>
</reference>
<gene>
    <name evidence="7" type="ORF">CUN60_03125</name>
</gene>
<evidence type="ECO:0000256" key="4">
    <source>
        <dbReference type="ARBA" id="ARBA00022825"/>
    </source>
</evidence>
<keyword evidence="2" id="KW-0645">Protease</keyword>
<organism evidence="7 8">
    <name type="scientific">Aquella oligotrophica</name>
    <dbReference type="NCBI Taxonomy" id="2067065"/>
    <lineage>
        <taxon>Bacteria</taxon>
        <taxon>Pseudomonadati</taxon>
        <taxon>Pseudomonadota</taxon>
        <taxon>Betaproteobacteria</taxon>
        <taxon>Neisseriales</taxon>
        <taxon>Neisseriaceae</taxon>
        <taxon>Aquella</taxon>
    </lineage>
</organism>
<dbReference type="InterPro" id="IPR047272">
    <property type="entry name" value="S49_SppA_C"/>
</dbReference>
<keyword evidence="5" id="KW-0812">Transmembrane</keyword>